<keyword evidence="27" id="KW-1185">Reference proteome</keyword>
<dbReference type="FunFam" id="1.10.510.10:FF:000321">
    <property type="entry name" value="Bent, isoform C"/>
    <property type="match status" value="1"/>
</dbReference>
<feature type="domain" description="Ig-like" evidence="24">
    <location>
        <begin position="6275"/>
        <end position="6363"/>
    </location>
</feature>
<evidence type="ECO:0000259" key="24">
    <source>
        <dbReference type="PROSITE" id="PS50835"/>
    </source>
</evidence>
<feature type="compositionally biased region" description="Basic residues" evidence="22">
    <location>
        <begin position="504"/>
        <end position="513"/>
    </location>
</feature>
<feature type="domain" description="Fibronectin type-III" evidence="25">
    <location>
        <begin position="4429"/>
        <end position="4524"/>
    </location>
</feature>
<dbReference type="PROSITE" id="PS50853">
    <property type="entry name" value="FN3"/>
    <property type="match status" value="31"/>
</dbReference>
<proteinExistence type="evidence at protein level"/>
<dbReference type="GO" id="GO:0004674">
    <property type="term" value="F:protein serine/threonine kinase activity"/>
    <property type="evidence" value="ECO:0007669"/>
    <property type="project" value="UniProtKB-KW"/>
</dbReference>
<dbReference type="FunFam" id="2.60.40.10:FF:000504">
    <property type="entry name" value="Bent, isoform J"/>
    <property type="match status" value="1"/>
</dbReference>
<feature type="region of interest" description="Disordered" evidence="22">
    <location>
        <begin position="2539"/>
        <end position="2591"/>
    </location>
</feature>
<dbReference type="FunFam" id="2.60.40.10:FF:000160">
    <property type="entry name" value="Titin a"/>
    <property type="match status" value="12"/>
</dbReference>
<dbReference type="FunFam" id="3.30.200.20:FF:000249">
    <property type="entry name" value="twitchin isoform X2"/>
    <property type="match status" value="1"/>
</dbReference>
<feature type="compositionally biased region" description="Basic and acidic residues" evidence="22">
    <location>
        <begin position="279"/>
        <end position="291"/>
    </location>
</feature>
<feature type="domain" description="Fibronectin type-III" evidence="25">
    <location>
        <begin position="3155"/>
        <end position="3249"/>
    </location>
</feature>
<feature type="compositionally biased region" description="Basic and acidic residues" evidence="22">
    <location>
        <begin position="1956"/>
        <end position="1977"/>
    </location>
</feature>
<evidence type="ECO:0000256" key="13">
    <source>
        <dbReference type="ARBA" id="ARBA00022837"/>
    </source>
</evidence>
<dbReference type="SMART" id="SM00220">
    <property type="entry name" value="S_TKc"/>
    <property type="match status" value="1"/>
</dbReference>
<dbReference type="SUPFAM" id="SSF49265">
    <property type="entry name" value="Fibronectin type III"/>
    <property type="match status" value="17"/>
</dbReference>
<dbReference type="EC" id="2.7.11.1" evidence="4"/>
<feature type="domain" description="Ig-like" evidence="24">
    <location>
        <begin position="907"/>
        <end position="996"/>
    </location>
</feature>
<evidence type="ECO:0000256" key="9">
    <source>
        <dbReference type="ARBA" id="ARBA00022723"/>
    </source>
</evidence>
<feature type="domain" description="Ig-like" evidence="24">
    <location>
        <begin position="5706"/>
        <end position="5797"/>
    </location>
</feature>
<evidence type="ECO:0000256" key="20">
    <source>
        <dbReference type="ARBA" id="ARBA00048679"/>
    </source>
</evidence>
<dbReference type="ExpressionAtlas" id="H2FLH3">
    <property type="expression patterns" value="baseline and differential"/>
</dbReference>
<dbReference type="PANTHER" id="PTHR13817">
    <property type="entry name" value="TITIN"/>
    <property type="match status" value="1"/>
</dbReference>
<evidence type="ECO:0000256" key="17">
    <source>
        <dbReference type="ARBA" id="ARBA00023157"/>
    </source>
</evidence>
<feature type="domain" description="Fibronectin type-III" evidence="25">
    <location>
        <begin position="4228"/>
        <end position="4321"/>
    </location>
</feature>
<feature type="domain" description="Fibronectin type-III" evidence="25">
    <location>
        <begin position="4626"/>
        <end position="4718"/>
    </location>
</feature>
<dbReference type="PROSITE" id="PS00107">
    <property type="entry name" value="PROTEIN_KINASE_ATP"/>
    <property type="match status" value="1"/>
</dbReference>
<organism evidence="26 27">
    <name type="scientific">Caenorhabditis elegans</name>
    <dbReference type="NCBI Taxonomy" id="6239"/>
    <lineage>
        <taxon>Eukaryota</taxon>
        <taxon>Metazoa</taxon>
        <taxon>Ecdysozoa</taxon>
        <taxon>Nematoda</taxon>
        <taxon>Chromadorea</taxon>
        <taxon>Rhabditida</taxon>
        <taxon>Rhabditina</taxon>
        <taxon>Rhabditomorpha</taxon>
        <taxon>Rhabditoidea</taxon>
        <taxon>Rhabditidae</taxon>
        <taxon>Peloderinae</taxon>
        <taxon>Caenorhabditis</taxon>
    </lineage>
</organism>
<dbReference type="FunFam" id="2.60.40.10:FF:000425">
    <property type="entry name" value="Myosin light chain kinase"/>
    <property type="match status" value="1"/>
</dbReference>
<dbReference type="SUPFAM" id="SSF48726">
    <property type="entry name" value="Immunoglobulin"/>
    <property type="match status" value="30"/>
</dbReference>
<keyword evidence="12" id="KW-0418">Kinase</keyword>
<accession>H2FLH3</accession>
<feature type="domain" description="Fibronectin type-III" evidence="25">
    <location>
        <begin position="4327"/>
        <end position="4423"/>
    </location>
</feature>
<evidence type="ECO:0000313" key="27">
    <source>
        <dbReference type="Proteomes" id="UP000001940"/>
    </source>
</evidence>
<feature type="domain" description="Fibronectin type-III" evidence="25">
    <location>
        <begin position="2760"/>
        <end position="2855"/>
    </location>
</feature>
<dbReference type="InterPro" id="IPR011009">
    <property type="entry name" value="Kinase-like_dom_sf"/>
</dbReference>
<feature type="domain" description="Ig-like" evidence="24">
    <location>
        <begin position="2958"/>
        <end position="3048"/>
    </location>
</feature>
<feature type="domain" description="Fibronectin type-III" evidence="25">
    <location>
        <begin position="3351"/>
        <end position="3443"/>
    </location>
</feature>
<evidence type="ECO:0000256" key="10">
    <source>
        <dbReference type="ARBA" id="ARBA00022737"/>
    </source>
</evidence>
<feature type="compositionally biased region" description="Basic and acidic residues" evidence="22">
    <location>
        <begin position="796"/>
        <end position="809"/>
    </location>
</feature>
<dbReference type="GO" id="GO:0005516">
    <property type="term" value="F:calmodulin binding"/>
    <property type="evidence" value="ECO:0007669"/>
    <property type="project" value="UniProtKB-KW"/>
</dbReference>
<dbReference type="FunFam" id="2.60.40.10:FF:001003">
    <property type="entry name" value="titin isoform X1"/>
    <property type="match status" value="1"/>
</dbReference>
<feature type="region of interest" description="Disordered" evidence="22">
    <location>
        <begin position="766"/>
        <end position="809"/>
    </location>
</feature>
<feature type="domain" description="Ig-like" evidence="24">
    <location>
        <begin position="2369"/>
        <end position="2453"/>
    </location>
</feature>
<dbReference type="FunFam" id="2.60.40.10:FF:002226">
    <property type="entry name" value="Twitchin"/>
    <property type="match status" value="1"/>
</dbReference>
<feature type="domain" description="Ig-like" evidence="24">
    <location>
        <begin position="6386"/>
        <end position="6485"/>
    </location>
</feature>
<dbReference type="FunFam" id="2.60.40.10:FF:000003">
    <property type="entry name" value="Titin isoform E"/>
    <property type="match status" value="2"/>
</dbReference>
<feature type="domain" description="Ig-like" evidence="24">
    <location>
        <begin position="812"/>
        <end position="903"/>
    </location>
</feature>
<feature type="domain" description="Ig-like" evidence="24">
    <location>
        <begin position="661"/>
        <end position="753"/>
    </location>
</feature>
<feature type="domain" description="Fibronectin type-III" evidence="25">
    <location>
        <begin position="1581"/>
        <end position="1678"/>
    </location>
</feature>
<dbReference type="Pfam" id="PF00069">
    <property type="entry name" value="Pkinase"/>
    <property type="match status" value="1"/>
</dbReference>
<feature type="compositionally biased region" description="Basic and acidic residues" evidence="22">
    <location>
        <begin position="242"/>
        <end position="259"/>
    </location>
</feature>
<feature type="domain" description="Ig-like" evidence="24">
    <location>
        <begin position="377"/>
        <end position="466"/>
    </location>
</feature>
<evidence type="ECO:0000259" key="25">
    <source>
        <dbReference type="PROSITE" id="PS50853"/>
    </source>
</evidence>
<protein>
    <recommendedName>
        <fullName evidence="4">non-specific serine/threonine protein kinase</fullName>
        <ecNumber evidence="4">2.7.11.1</ecNumber>
    </recommendedName>
</protein>
<dbReference type="Proteomes" id="UP000001940">
    <property type="component" value="Chromosome IV"/>
</dbReference>
<dbReference type="GO" id="GO:0019899">
    <property type="term" value="F:enzyme binding"/>
    <property type="evidence" value="ECO:0007669"/>
    <property type="project" value="UniProtKB-ARBA"/>
</dbReference>
<dbReference type="FunFam" id="2.60.40.10:FF:000147">
    <property type="entry name" value="Myosin light chain kinase"/>
    <property type="match status" value="1"/>
</dbReference>
<comment type="catalytic activity">
    <reaction evidence="19">
        <text>L-threonyl-[protein] + ATP = O-phospho-L-threonyl-[protein] + ADP + H(+)</text>
        <dbReference type="Rhea" id="RHEA:46608"/>
        <dbReference type="Rhea" id="RHEA-COMP:11060"/>
        <dbReference type="Rhea" id="RHEA-COMP:11605"/>
        <dbReference type="ChEBI" id="CHEBI:15378"/>
        <dbReference type="ChEBI" id="CHEBI:30013"/>
        <dbReference type="ChEBI" id="CHEBI:30616"/>
        <dbReference type="ChEBI" id="CHEBI:61977"/>
        <dbReference type="ChEBI" id="CHEBI:456216"/>
        <dbReference type="EC" id="2.7.11.1"/>
    </reaction>
</comment>
<evidence type="ECO:0000256" key="7">
    <source>
        <dbReference type="ARBA" id="ARBA00022553"/>
    </source>
</evidence>
<evidence type="ECO:0000256" key="12">
    <source>
        <dbReference type="ARBA" id="ARBA00022777"/>
    </source>
</evidence>
<feature type="domain" description="Protein kinase" evidence="23">
    <location>
        <begin position="5951"/>
        <end position="6206"/>
    </location>
</feature>
<evidence type="ECO:0000256" key="19">
    <source>
        <dbReference type="ARBA" id="ARBA00047899"/>
    </source>
</evidence>
<keyword evidence="16" id="KW-0112">Calmodulin-binding</keyword>
<keyword evidence="11 21" id="KW-0547">Nucleotide-binding</keyword>
<dbReference type="InterPro" id="IPR036116">
    <property type="entry name" value="FN3_sf"/>
</dbReference>
<feature type="domain" description="Fibronectin type-III" evidence="25">
    <location>
        <begin position="3644"/>
        <end position="3737"/>
    </location>
</feature>
<feature type="domain" description="Fibronectin type-III" evidence="25">
    <location>
        <begin position="3055"/>
        <end position="3149"/>
    </location>
</feature>
<feature type="domain" description="Fibronectin type-III" evidence="25">
    <location>
        <begin position="2564"/>
        <end position="2658"/>
    </location>
</feature>
<dbReference type="GO" id="GO:0005524">
    <property type="term" value="F:ATP binding"/>
    <property type="evidence" value="ECO:0007669"/>
    <property type="project" value="UniProtKB-UniRule"/>
</dbReference>
<dbReference type="InterPro" id="IPR017441">
    <property type="entry name" value="Protein_kinase_ATP_BS"/>
</dbReference>
<keyword evidence="5" id="KW-0963">Cytoplasm</keyword>
<feature type="domain" description="Ig-like" evidence="24">
    <location>
        <begin position="3253"/>
        <end position="3343"/>
    </location>
</feature>
<dbReference type="PROSITE" id="PS50011">
    <property type="entry name" value="PROTEIN_KINASE_DOM"/>
    <property type="match status" value="1"/>
</dbReference>
<feature type="domain" description="Ig-like" evidence="24">
    <location>
        <begin position="6553"/>
        <end position="6642"/>
    </location>
</feature>
<dbReference type="InterPro" id="IPR036179">
    <property type="entry name" value="Ig-like_dom_sf"/>
</dbReference>
<dbReference type="GO" id="GO:0040017">
    <property type="term" value="P:positive regulation of locomotion"/>
    <property type="evidence" value="ECO:0007669"/>
    <property type="project" value="UniProtKB-ARBA"/>
</dbReference>
<evidence type="ECO:0000256" key="18">
    <source>
        <dbReference type="ARBA" id="ARBA00023319"/>
    </source>
</evidence>
<dbReference type="InterPro" id="IPR008271">
    <property type="entry name" value="Ser/Thr_kinase_AS"/>
</dbReference>
<dbReference type="InterPro" id="IPR013098">
    <property type="entry name" value="Ig_I-set"/>
</dbReference>
<dbReference type="FunFam" id="2.60.40.10:FF:000127">
    <property type="entry name" value="titin isoform X1"/>
    <property type="match status" value="1"/>
</dbReference>
<dbReference type="Bgee" id="WBGene00006759">
    <property type="expression patterns" value="Expressed in larva and 3 other cell types or tissues"/>
</dbReference>
<dbReference type="Gene3D" id="2.60.40.10">
    <property type="entry name" value="Immunoglobulins"/>
    <property type="match status" value="61"/>
</dbReference>
<feature type="domain" description="Ig-like" evidence="24">
    <location>
        <begin position="2662"/>
        <end position="2752"/>
    </location>
</feature>
<dbReference type="FunFam" id="2.60.40.10:FF:000460">
    <property type="entry name" value="Bent, isoform J"/>
    <property type="match status" value="1"/>
</dbReference>
<dbReference type="FunFam" id="2.60.40.10:FF:000031">
    <property type="entry name" value="Myosin-binding protein C, slow type"/>
    <property type="match status" value="3"/>
</dbReference>
<evidence type="ECO:0000256" key="8">
    <source>
        <dbReference type="ARBA" id="ARBA00022679"/>
    </source>
</evidence>
<feature type="domain" description="Fibronectin type-III" evidence="25">
    <location>
        <begin position="2173"/>
        <end position="2266"/>
    </location>
</feature>
<feature type="compositionally biased region" description="Low complexity" evidence="22">
    <location>
        <begin position="514"/>
        <end position="523"/>
    </location>
</feature>
<feature type="domain" description="Fibronectin type-III" evidence="25">
    <location>
        <begin position="5513"/>
        <end position="5609"/>
    </location>
</feature>
<dbReference type="AGR" id="WB:WBGene00006759"/>
<dbReference type="Gene3D" id="3.30.200.20">
    <property type="entry name" value="Phosphorylase Kinase, domain 1"/>
    <property type="match status" value="1"/>
</dbReference>
<keyword evidence="14 21" id="KW-0067">ATP-binding</keyword>
<feature type="domain" description="Fibronectin type-III" evidence="25">
    <location>
        <begin position="5804"/>
        <end position="5897"/>
    </location>
</feature>
<dbReference type="FunFam" id="2.60.40.10:FF:002441">
    <property type="entry name" value="Twitchin"/>
    <property type="match status" value="1"/>
</dbReference>
<keyword evidence="6" id="KW-0723">Serine/threonine-protein kinase</keyword>
<feature type="region of interest" description="Disordered" evidence="22">
    <location>
        <begin position="473"/>
        <end position="636"/>
    </location>
</feature>
<dbReference type="CDD" id="cd00096">
    <property type="entry name" value="Ig"/>
    <property type="match status" value="7"/>
</dbReference>
<feature type="domain" description="Ig-like" evidence="24">
    <location>
        <begin position="1002"/>
        <end position="1088"/>
    </location>
</feature>
<feature type="domain" description="Fibronectin type-III" evidence="25">
    <location>
        <begin position="4724"/>
        <end position="4819"/>
    </location>
</feature>
<feature type="domain" description="Ig-like" evidence="24">
    <location>
        <begin position="6648"/>
        <end position="6749"/>
    </location>
</feature>
<dbReference type="PROSITE" id="PS50835">
    <property type="entry name" value="IG_LIKE"/>
    <property type="match status" value="21"/>
</dbReference>
<dbReference type="GO" id="GO:0046872">
    <property type="term" value="F:metal ion binding"/>
    <property type="evidence" value="ECO:0007669"/>
    <property type="project" value="UniProtKB-KW"/>
</dbReference>
<dbReference type="InterPro" id="IPR000719">
    <property type="entry name" value="Prot_kinase_dom"/>
</dbReference>
<dbReference type="EMBL" id="BX284604">
    <property type="protein sequence ID" value="CCF23389.1"/>
    <property type="molecule type" value="Genomic_DNA"/>
</dbReference>
<evidence type="ECO:0000313" key="28">
    <source>
        <dbReference type="WormBase" id="ZK617.1g"/>
    </source>
</evidence>
<feature type="binding site" evidence="21">
    <location>
        <position position="5980"/>
    </location>
    <ligand>
        <name>ATP</name>
        <dbReference type="ChEBI" id="CHEBI:30616"/>
    </ligand>
</feature>
<dbReference type="GO" id="GO:0045989">
    <property type="term" value="P:positive regulation of striated muscle contraction"/>
    <property type="evidence" value="ECO:0007669"/>
    <property type="project" value="UniProtKB-ARBA"/>
</dbReference>
<dbReference type="Pfam" id="PF07679">
    <property type="entry name" value="I-set"/>
    <property type="match status" value="28"/>
</dbReference>
<keyword evidence="17" id="KW-1015">Disulfide bond</keyword>
<evidence type="ECO:0000313" key="26">
    <source>
        <dbReference type="EMBL" id="CCF23389.1"/>
    </source>
</evidence>
<keyword evidence="29" id="KW-1267">Proteomics identification</keyword>
<dbReference type="WormBase" id="ZK617.1g">
    <property type="protein sequence ID" value="CE46868"/>
    <property type="gene ID" value="WBGene00006759"/>
    <property type="gene designation" value="unc-22"/>
</dbReference>
<feature type="compositionally biased region" description="Low complexity" evidence="22">
    <location>
        <begin position="347"/>
        <end position="368"/>
    </location>
</feature>
<feature type="domain" description="Fibronectin type-III" evidence="25">
    <location>
        <begin position="2465"/>
        <end position="2558"/>
    </location>
</feature>
<comment type="cofactor">
    <cofactor evidence="1">
        <name>Mg(2+)</name>
        <dbReference type="ChEBI" id="CHEBI:18420"/>
    </cofactor>
</comment>
<feature type="domain" description="Ig-like" evidence="24">
    <location>
        <begin position="111"/>
        <end position="204"/>
    </location>
</feature>
<evidence type="ECO:0000256" key="6">
    <source>
        <dbReference type="ARBA" id="ARBA00022527"/>
    </source>
</evidence>
<dbReference type="GeneID" id="178135"/>
<feature type="domain" description="Fibronectin type-III" evidence="25">
    <location>
        <begin position="1684"/>
        <end position="1777"/>
    </location>
</feature>
<feature type="compositionally biased region" description="Low complexity" evidence="22">
    <location>
        <begin position="220"/>
        <end position="238"/>
    </location>
</feature>
<evidence type="ECO:0000256" key="1">
    <source>
        <dbReference type="ARBA" id="ARBA00001946"/>
    </source>
</evidence>
<feature type="region of interest" description="Disordered" evidence="22">
    <location>
        <begin position="204"/>
        <end position="381"/>
    </location>
</feature>
<dbReference type="PANTHER" id="PTHR13817:SF151">
    <property type="entry name" value="TITIN"/>
    <property type="match status" value="1"/>
</dbReference>
<evidence type="ECO:0000256" key="16">
    <source>
        <dbReference type="ARBA" id="ARBA00022860"/>
    </source>
</evidence>
<feature type="domain" description="Fibronectin type-III" evidence="25">
    <location>
        <begin position="5120"/>
        <end position="5218"/>
    </location>
</feature>
<keyword evidence="10" id="KW-0677">Repeat</keyword>
<evidence type="ECO:0000256" key="14">
    <source>
        <dbReference type="ARBA" id="ARBA00022840"/>
    </source>
</evidence>
<keyword evidence="8" id="KW-0808">Transferase</keyword>
<dbReference type="FunFam" id="2.60.40.10:FF:002276">
    <property type="entry name" value="Twitchin"/>
    <property type="match status" value="1"/>
</dbReference>
<feature type="domain" description="Fibronectin type-III" evidence="25">
    <location>
        <begin position="4921"/>
        <end position="5016"/>
    </location>
</feature>
<feature type="domain" description="Fibronectin type-III" evidence="25">
    <location>
        <begin position="1288"/>
        <end position="1380"/>
    </location>
</feature>
<dbReference type="SMR" id="H2FLH3"/>
<dbReference type="Pfam" id="PF00041">
    <property type="entry name" value="fn3"/>
    <property type="match status" value="31"/>
</dbReference>
<reference evidence="26 27" key="1">
    <citation type="journal article" date="1998" name="Science">
        <title>Genome sequence of the nematode C. elegans: a platform for investigating biology.</title>
        <authorList>
            <consortium name="The C. elegans sequencing consortium"/>
            <person name="Sulson J.E."/>
            <person name="Waterston R."/>
        </authorList>
    </citation>
    <scope>NUCLEOTIDE SEQUENCE [LARGE SCALE GENOMIC DNA]</scope>
    <source>
        <strain evidence="26 27">Bristol N2</strain>
    </source>
</reference>
<dbReference type="FunFam" id="2.60.40.10:FF:000107">
    <property type="entry name" value="Myosin, light chain kinase a"/>
    <property type="match status" value="1"/>
</dbReference>
<feature type="domain" description="Ig-like" evidence="24">
    <location>
        <begin position="5"/>
        <end position="97"/>
    </location>
</feature>
<evidence type="ECO:0000256" key="22">
    <source>
        <dbReference type="SAM" id="MobiDB-lite"/>
    </source>
</evidence>
<dbReference type="CDD" id="cd14114">
    <property type="entry name" value="STKc_Twitchin_like"/>
    <property type="match status" value="1"/>
</dbReference>
<keyword evidence="7" id="KW-0597">Phosphoprotein</keyword>
<dbReference type="FunFam" id="2.60.40.10:FF:002229">
    <property type="entry name" value="Twitchin"/>
    <property type="match status" value="1"/>
</dbReference>
<feature type="domain" description="Fibronectin type-III" evidence="25">
    <location>
        <begin position="3936"/>
        <end position="4030"/>
    </location>
</feature>
<evidence type="ECO:0007829" key="29">
    <source>
        <dbReference type="PeptideAtlas" id="H2FLH3"/>
    </source>
</evidence>
<dbReference type="InterPro" id="IPR050964">
    <property type="entry name" value="Striated_Muscle_Regulatory"/>
</dbReference>
<feature type="domain" description="Fibronectin type-III" evidence="25">
    <location>
        <begin position="5023"/>
        <end position="5117"/>
    </location>
</feature>
<feature type="domain" description="Fibronectin type-III" evidence="25">
    <location>
        <begin position="2269"/>
        <end position="2365"/>
    </location>
</feature>
<dbReference type="GO" id="GO:0060298">
    <property type="term" value="P:positive regulation of sarcomere organization"/>
    <property type="evidence" value="ECO:0007669"/>
    <property type="project" value="UniProtKB-ARBA"/>
</dbReference>
<feature type="domain" description="Ig-like" evidence="24">
    <location>
        <begin position="6757"/>
        <end position="6839"/>
    </location>
</feature>
<feature type="domain" description="Fibronectin type-III" evidence="25">
    <location>
        <begin position="1879"/>
        <end position="1972"/>
    </location>
</feature>
<keyword evidence="13" id="KW-0106">Calcium</keyword>
<feature type="domain" description="Fibronectin type-III" evidence="25">
    <location>
        <begin position="3449"/>
        <end position="3543"/>
    </location>
</feature>
<comment type="similarity">
    <text evidence="3">Belongs to the protein kinase superfamily. CAMK Ser/Thr protein kinase family.</text>
</comment>
<comment type="catalytic activity">
    <reaction evidence="20">
        <text>L-seryl-[protein] + ATP = O-phospho-L-seryl-[protein] + ADP + H(+)</text>
        <dbReference type="Rhea" id="RHEA:17989"/>
        <dbReference type="Rhea" id="RHEA-COMP:9863"/>
        <dbReference type="Rhea" id="RHEA-COMP:11604"/>
        <dbReference type="ChEBI" id="CHEBI:15378"/>
        <dbReference type="ChEBI" id="CHEBI:29999"/>
        <dbReference type="ChEBI" id="CHEBI:30616"/>
        <dbReference type="ChEBI" id="CHEBI:83421"/>
        <dbReference type="ChEBI" id="CHEBI:456216"/>
        <dbReference type="EC" id="2.7.11.1"/>
    </reaction>
</comment>
<evidence type="ECO:0000256" key="15">
    <source>
        <dbReference type="ARBA" id="ARBA00022842"/>
    </source>
</evidence>
<feature type="domain" description="Fibronectin type-III" evidence="25">
    <location>
        <begin position="5413"/>
        <end position="5507"/>
    </location>
</feature>
<dbReference type="FunFam" id="2.60.40.10:FF:002083">
    <property type="entry name" value="Protein CBR-UNC-22"/>
    <property type="match status" value="2"/>
</dbReference>
<evidence type="ECO:0000256" key="5">
    <source>
        <dbReference type="ARBA" id="ARBA00022490"/>
    </source>
</evidence>
<keyword evidence="9" id="KW-0479">Metal-binding</keyword>
<dbReference type="CTD" id="178135"/>
<feature type="region of interest" description="Disordered" evidence="22">
    <location>
        <begin position="1956"/>
        <end position="1985"/>
    </location>
</feature>
<dbReference type="SMART" id="SM00409">
    <property type="entry name" value="IG"/>
    <property type="match status" value="30"/>
</dbReference>
<feature type="domain" description="Fibronectin type-III" evidence="25">
    <location>
        <begin position="1386"/>
        <end position="1481"/>
    </location>
</feature>
<dbReference type="FunFam" id="2.60.40.10:FF:000831">
    <property type="entry name" value="Uncharacterized protein, isoform F"/>
    <property type="match status" value="1"/>
</dbReference>
<feature type="domain" description="Fibronectin type-III" evidence="25">
    <location>
        <begin position="2861"/>
        <end position="2955"/>
    </location>
</feature>
<evidence type="ECO:0000256" key="21">
    <source>
        <dbReference type="PROSITE-ProRule" id="PRU10141"/>
    </source>
</evidence>
<feature type="domain" description="Ig-like" evidence="24">
    <location>
        <begin position="1776"/>
        <end position="1871"/>
    </location>
</feature>
<feature type="domain" description="Ig-like" evidence="24">
    <location>
        <begin position="5223"/>
        <end position="5311"/>
    </location>
</feature>
<keyword evidence="15" id="KW-0460">Magnesium</keyword>
<name>H2FLH3_CAEEL</name>
<gene>
    <name evidence="26 28" type="primary">unc-22</name>
    <name evidence="26" type="ORF">CELE_ZK617.1</name>
    <name evidence="28" type="ORF">ZK617.1</name>
</gene>
<dbReference type="PROSITE" id="PS00108">
    <property type="entry name" value="PROTEIN_KINASE_ST"/>
    <property type="match status" value="1"/>
</dbReference>
<evidence type="ECO:0000259" key="23">
    <source>
        <dbReference type="PROSITE" id="PS50011"/>
    </source>
</evidence>
<dbReference type="FunFam" id="2.60.40.10:FF:000056">
    <property type="entry name" value="twitchin isoform X4"/>
    <property type="match status" value="11"/>
</dbReference>
<evidence type="ECO:0000256" key="4">
    <source>
        <dbReference type="ARBA" id="ARBA00012513"/>
    </source>
</evidence>
<dbReference type="CDD" id="cd00063">
    <property type="entry name" value="FN3"/>
    <property type="match status" value="31"/>
</dbReference>
<dbReference type="Gene3D" id="1.10.510.10">
    <property type="entry name" value="Transferase(Phosphotransferase) domain 1"/>
    <property type="match status" value="1"/>
</dbReference>
<dbReference type="CDD" id="cd05748">
    <property type="entry name" value="Ig_Titin_like"/>
    <property type="match status" value="1"/>
</dbReference>
<dbReference type="GO" id="GO:0031672">
    <property type="term" value="C:A band"/>
    <property type="evidence" value="ECO:0000314"/>
    <property type="project" value="WormBase"/>
</dbReference>
<dbReference type="InterPro" id="IPR003598">
    <property type="entry name" value="Ig_sub2"/>
</dbReference>
<dbReference type="CDD" id="cd20949">
    <property type="entry name" value="IgI_Twitchin_like"/>
    <property type="match status" value="1"/>
</dbReference>
<dbReference type="FunFam" id="2.60.40.10:FF:001845">
    <property type="entry name" value="Bent, isoform H"/>
    <property type="match status" value="1"/>
</dbReference>
<evidence type="ECO:0000256" key="3">
    <source>
        <dbReference type="ARBA" id="ARBA00006692"/>
    </source>
</evidence>
<dbReference type="FunFam" id="2.60.40.10:FF:000567">
    <property type="entry name" value="Uncharacterized protein, isoform G"/>
    <property type="match status" value="3"/>
</dbReference>
<feature type="compositionally biased region" description="Basic and acidic residues" evidence="22">
    <location>
        <begin position="529"/>
        <end position="540"/>
    </location>
</feature>
<dbReference type="InterPro" id="IPR007110">
    <property type="entry name" value="Ig-like_dom"/>
</dbReference>
<dbReference type="InterPro" id="IPR003961">
    <property type="entry name" value="FN3_dom"/>
</dbReference>
<dbReference type="FunFam" id="2.60.40.10:FF:000051">
    <property type="entry name" value="Uncharacterized protein, isoform J"/>
    <property type="match status" value="3"/>
</dbReference>
<sequence length="6848" mass="754514">MVGAPRFTQKPSIQQTPTGDLLMECHLEADPQPTIAWQHSGNLLEPSGRVVQTLTPLGGSLYKATLVIKEPNAGDGGAYKCTARNQLGESNANINLNFAGAGGDEAKSRGPSFVGKPRIIPKDGGALIVMECKVKSASTPVAKWMKDGVPLSMGGLYHAIFSDLGDQTYLCQLEIRGPSSSDAGQYRCNIRNDQGETNANLALNFEEPDPSERQERKRSTASPRPSSRGPGSRPSSPKKSMKSREGTPKRTLKPREGSPSKKLRSRTSTPVNEEVSQSESRRSSRTDKMEVDQVSGASKRKPDGLPPPGGDEKKLRAGSPSTRKSPSRKSASPTPSRKGSSAGGAASGTTGASASATSATSGGSASSDASRDKYTRPPIVLEASRSQTGRIGGSVVLEVQWQCHSSTIIEWYRDGTLVRNSSEYSQSFNGSIAKLQVNKLTEEKSGLYKCHAKCDYGEGQSSAMVKIEQSDVEEELMKHRKDAEDEYQKEEQKSQTLQAETKKRVARRSKSKSKSPAPQAKKSTTSESGRQEASEVEHKRSSSVRPDPDEESQLDEIPSSGLTIPEERRRELLGQVGESDDEVSESISELPSFAGGKPRRKTDDKPKKVSIAPVSTNKSSDDEPSTPRRRSSIDMRRESVQEILEKTSTPLVPSGASGSAPKIVEVPENVTVVENETAILTCKVSGSPAPTFRWFKGSREVISGGRFKHITDGKEHTVALALLKCRSQDEGPYTLTIENVHGTDSADVKLLVTSDNGLDFRAMLKHSNQQRANSKRESQAGFQKDGEGGGAGGGGGEKKPMTEAERRQSLFPGKKVEKWDIPLPEKTVQQQVDKICEWKCTYSRPNAKIRWYKDRKEIFSGGLKYKIVIEKNVCTLIINNPEVDDTGKYTCEANGVPTHAQLTVLEPPMKYSFLNPLPNTQEIYRTKQAVLTCKVNTPRAPLVWYRGSKAIQEGDPRFIIEKDAVGRCTLTIKEVEEDDQAEWTARITQDVFSKVQVYVEEPRHTFVVPMKSQKVNESDLATLETDVNDKDAEVVWWHDGKRIDIDGVKFKVESSNRKRRLIINGARIEDHGEYKCTTKDDRTMAQLIVDAKNKFIVALKDTEVIEKDDVTLMCQTKDTKTPGIWFRNGKQISSMPGGKFETQSRNGTHTLKIGKIEMNEADVYEIDQAGLRGSCNVTVLEAEKRPILNWKPKKIEAKAGEPCVVKVPFQIKGTRRGDPKAQILKNGKPIDEEMRKLVEVIIKDDVAEIVFKNPQLADTGKWALELGNSAGTALAPFELFVKDKPKPPKGPLETKNVTAEGLDLVWGTPDPDEGAPVKAYIIEMQEGRSGNWAKVGETKGTDFKVKDLKEHGEYKFRVKALNECGLSDPLTGESVLAKNPYGVPGKPKNMDAIDVDKDHCTLAWEPPEEDGGAPITGYIIERREKSEKDWHQVGQTKPDCCELTDKKVVEDKEYLYRVKAVNKAGPGDPCDHGKPIKMKAKKASPEFTGGGIKDLRLKVGETIKYDVPISGEPLPECLWVVNGKPLKAVGRVKMSSERGKHIMKIENAVRADSGKFTITLKNSSGSCDSTATVTVVGRPTPPKGPLDIADVCADGATLSWNPPDDDGGDPLTGYIVEAQDMDNKGKYIEVGKVDPNTTTLKVNGLRNKGNYKFRVKAVNNEGESEPLSADQYTQIKDPWDEPGKPGRPEITDFDADRIDIAWEPPHKDGGAPIEEYIVEVRDPDTKEWKEVKRVPDTNASISGLKEGKEYQFRVRAVNKAGPGQPSEPSEKQLAKPKFIPAWLKHDNLKSITVKAGATVRWEVKIGGEPIPEVKWFKGNQQLENGIQLTIDTRKNEHTILCIPSAMRSDVGEYRLTVKNSHGADEEKANLTVLDRPSKPNGPLEVSDVFEDNLNLSWKPPDDDGGEPIEYYEVEKLDTATGRWVPCAKVKDTKAHIDGLKKGQTYQFRVKAVNKEGASDALSTDKDTKAKNPYDEPGKTGTPDVVDWDADRVSLEWEPPKSDGGAPITQYVIEKKGKHGRDWQECGKVSGDQTNAEILGLKEGEEYQFRVKAVNKAGPGEASDPSRKVVAKPRNLKPWIDREAMKTITIKVGNDVEFDVPVRGEPPPKKEWIFNEKPVDDQKIRIESEDYKTRFVLRGATRKHAGLYTLTATNASGSDKHSVEVIVLGKPSSPLGPLEVSNVYEDRADLEWKVPEDDGGAPIDHYEIEKMDLATGRWVPCGRSETTKTTVPNLQPGHEYKFRVRAVNKEGESDPLTTNTAILAKNPYEVPGKVDKPELVDWDKDHVDLAWNAPDDGGAPIEAFVIEKKDKNGRWEEALVVPGDQKTATVPNLKEGEEYQFRISARNKAGTGDPSDPSDRVVAKPRNLAPRIHREDLSDTTVKVGATLKFIVHIDGEPAPDVTWSFNGKGIGESKAQIENEPYISRFALPKALRKQSGKYTITATNINGTDSVTINIKVKSKPTKPKGPIEVTDVFEDRATLDWKPPEDDGGEPIEFYEIEKMNTKDGIWVPCGRSGDTHFTVDSLNKGDHYKFRVKAVNSEGPSDPLETETDILAKNPFDRPDRPGRPEPTDWDSDHVDLKWDPPLSDGGAPIEEYQIEKRTKYGRWEPAITVPGGQTTATVPDLTPNEEYEFRVVAVNKGGPSDPSDASKAVIAKPRNLKPHIDRDALKNLTIKAGQSISFDVPVSGEPAPTVTWHWPDNREIRNGGRVKLDNPEYQSKLVVKQMERGDSGTFTIKAVNANGEDEATVKINVIDKPTSPNGPLDVSDVHGDHVTLNWRAPDDDGGIPIENYVIEKYDTASGRWVPAAKVAGDKTTAVVDGLIPGHEYKFRVAAVNAEGESDPLETFGTTLAKDPFDKPGKTNAPEITDWDKDHVDLEWKPPANDGGAPIEEYVVEMKDEFSPFWNDVAHVPAGQTNATVGNLKEGSKYEFRIRAKNKAGLGDPSDSASAVAKARNVPPVIDRNSIQEIKVKAGQDFSLNIPVSGEPTPTITWTFEGTPVESDDRMKLNNEDGKTKFHVKRALRSDTGTYIIKAENENGTDTAEVKVTVLDHPSSPRGPLDVTNIVKDGCDLAWKEPEDDGGAEISHYVIEKQDAATGRWTACGESKDTNFHVDDLTQGHEYKFRVKAVNRHGDSDPLEAREAIIAKDPFDRADKPGTPEIVDWDKDHADLKWTPPADDGGAPIEGYLVEMRTPSGDWVPAVTVGAGELTATVDGLKPGQTYQFRVKALNKAGESTPSDPSRTMVAKPRHLAPKINRDMFVAQRVKAGQTLNFDVNVEGEPAPKIEWFLNGSPLSSGGNTHIDNNTDNNTKLTTKSTARADSGKYKIVATNESGKDEHEVDVNILDIPGAPEGPLRHKDITKESVVLKWDEPLDDGGSPITNYVVEKQEDGGRWVPCGETSDTSLKVNKLSEGHEYKFRVKAVNRQGTSAPLTSDHAIVAKNPFDEPDAPTDVTPVDWDKDHVDLEWKPPANDGGAPIDAYIVEKKDKFGDWVECARVDGKTTKATADNLTPGETYQFRVKAVNKAGPGKPSDPTGNVVAKPRRMAPKLNLAGLLDLRIKAGTPIKLDIAFEGEPAPVAKWKANDATIDTGARADVTNTPTSSAIHIFSAVRGDTGVYKIIVENEHGKDTAQCNVTVLDVPGTPEGPLKIDEIHKEGCTLNWKPPTDNGGTDVLHYIVEKMDTSRGTWQEVGTFPDCTAKVNKLVPGKEYAFRVKAVNLQGESKPLEAEEPIIAKNQFDVPDPVDKPEVTDWDKDRIDIKWNPTANNGGAPVTGYIVEKKEKGSAIWTEAGKTPGTTFSADNLKPGVEYEFRVIAVNAAGPSDPSDPTDPQITKARYLKPKILTASRKIKIKAGFTHNLEVDFIGAPDPTATWTVGDSGAALAPELLVDAKSSTTSIFFPSAKRADSGNYKLKVKNELGEDEAIFEVIVQDRPSAPEGPLEVSDVTKDSCVLNWKPPKDDGGAEISNYVVEKRDTKTNTWVPVSAFVTGTSITVPKLTEGHEYEFRVMAENTFGRSDSLNTDEPVLAKDPFGTPGKPGRPEIVDTDNDHIDIKWDPPRDNGGSPVDHYDIERKDAKTGRWIKVNTSPVQGTAFSDTRVQKGHTYEYRVVAVNKAGPGQPSDSSAAATAKPMHEAPKFDLDLDGKEFRVKAGEPLVITIPFTASPQPDISWTKEGGKPLAGVETTDSQTKLVIPSTRRSDSGPVKIKAVNPYGEAEANIKITVIDKPGAPENITYPAVSRHTCTLNWDAPKDDGGAEIAGYKIEYQEVGSQIWDKVPGLISGTAYTVRGLEHGQQYRFRIRAENAVGLSDYCQGVPVVIKDPFDPPGAPSTPEITGYDTNQVSLAWNPPRDDGGSPILGYVVERFEKRGGGDWAPVKMPMVKGTECIVPGLHENETYQFRVRAVNAAGHGEPSNGSEPVTCRPYVEKPGAPDAPRVGKITKNSAELTWNRPLRDGGAPIDGYIVEKKKLGDNDWTRCNDKPVRDTAFEVKNLGEKEEYEFRVIAVNSAGEGEPSKPSDLVLIEEQPGRPIFDINNLKDITVRAGETIQIRIPYAGGNPKPIIDLFNGNSPIFENERTVVDVNPGEIVITTTGSKRSDAGPYKISATNKYGKDTCKLNVFVLDAPGKPTGPIRATDIQADAMTLSWRPPKDNGGDAITNYVVEKRTPGGDWVTVGHPVGTTLRVRNLDANTPYEFRVRAENQYGVGEPLETDDAIVAKNPFDTPGAPGQPEAVETSEEAITLQWTRPTSDGGAPIQGYVIEKREVGSTEWTKAAFGNILDTKHRVTGLTPKKTYEFRVAAYNAAGQGEYSVNSVPITADNAPTRPKINMGMLTRDILAYAGERAKILVPFAASPAPKVTFSKGENKISPTDPRVKVEYSDFLATLTIEKSELTDGGLYFVELENSQGSDSASIRLKVVDKPASPQHIRVEDIAPDCCTLYWMPPSSDGGSPITNYIVEKLDLRHSDGKWEKVSSFVRNLNYTVGGLIKDNRYRFRVRAETQYGVSEPCELADVVVAKYQFEVPNQPEAPTVRDKDSTWAELEWDPPRDGGSKIIGYQVQYRDTSSGRWINAKMDLSEQCHARVTGLRQNGEFEFRIIAKNAAGFSKPSPPSERCQLKSRFGPPGPPIHVGAKSIGRNHCTITWMAPLEDGGSKITGYNVEIREYGSTLWTVASDYNVREPEFTVDKLREFNDYEFRVVAINAAGKGIPSLPSGPIKIQESGGSRPQIVVKPEDTAQPYNRRAVFTCEAVGRPEPTARWLRNGRELPESSRYRFEASDGVYKFTIKEVWDIDAGEYTVEVSNPYGSDTATANLVVQAPPVIEKDVPNTILPSGDLVRLKIYFSGTAPFRHSLVLNREEIDMDHPTIRIVEFDDHILITIPALSVREAGRYEYTVSNDSGEATTGFWLNVTGLPEAPQGPLHISNIGPSTATLSWRPPVTDGGSKITSYVVEKRDLSKDEWVTVTSNVKDMNYIVTGLFENHEYEFRVSAQNENGIGAPLVSEHPIIARLPFDPPTSPLNLEIVQVGGDYVTLSWQRPLSDGGGRLRGYIVEKQEEEHDEWFRCNQNPSPPNNYNVPNLIDGRKYRYRVFAVNDAGLSDLAELDQTLFQASGSGEGPKIVSPLSDLNEEVGRCVTFECEISGSPRPEYRWFKGCKELVDTSKYTLINKGDKQVLIINDLTSDDADEYTCRATNSSGTRSTRANLRIKTKPRVFIPPKYHGGYEAQKGETIELKIPYKAYPQGEARWTKDGEKIENNSKFSITTDDKFATLRISNASREDYGEYRVVVENSVGSDSGTVNVTVADVPEPPRFPIIENILDEAVILSWKPPALDGGSLVTNYTIEKREAMGGSWSPCAKSRYTYTTIEGLRAGKQYEFRIIAENKHGQSKPCEPTAPVLIPGDERKRRRGYDVDEQGKIVRGKGTVSSNYDNYVFDIWKQYYPQPVEIKHDHVLDHYDIHEELGTGAFGVVHRVTERATGNNFAAKFVMTPHESDKETVRKEIQTMSVLRHPTLVNLHDAFEDDNEMVMIYEFMSGGELFEKVADEHNKMSEDEAVEYMRQVCKGLCHMHENNYVHLDLKPENIMFTTKRSNELKLIDFGLTAHLDPKQSVKVTTGTAEFAAPEVAEGKPVGYYTDMWSVGVLSYILLSGLSPFGGENDDETLRNVKSCDWNMDDSAFSGISEDGKDFIRKLLLADPNTRMTIHQALEHPWLTPGNAPGRDSQIPSSRYTKIRDSIKTKYDAWPEPLPPLGRISNYSSLRKHRPQEYSIRDAFWDRSEAQPRFIVKPYGTEVGEGQSANFYCRVIASSPPVVTWHKDDRELKQSVKYMKRYNGNDYGLTINRVKGDDKGEYTVRAKNSYGTKEEIVFLNVTRHSEPLKFEPLEPMKKAPSPPRVEEFKERRSAPFFTFHLRNRLIQKNHQCKLTCSLQGNPNPTIEWMKDGHPVDEDRVQVSFRSGVCSLEIFNARVDDAGTYTVTATNDLGVDVSECVLTVQTKGGEPIPRVSSFRPRRAYDTLSTGTDVERSHSYADMRRRSLIRDVSPDVRSAADDLKTKITNELPSFTAQLSDSETEVGGSAEFSAAVSGQPEPLIEWLHNGERISESDSRFRASYVAGKATLRISDAKKSDEGQYLCRASNSAGQEQTRATLTVKGDQPLLNGHAGQAVESELRVTKHLGGEIVNNGESVTFEARVQGTPEEVLWMRNGQELTNGDKTSISQDGETLSFTINSADASDAGHYQLEVRSKGTNLVSVASLVVVGEKADPPVTRLPSSVSAPLGGSTAFTIEFENVEGLTVQWFRGSEKIEKNERVKSVKTGNTFKLDIKNVEQDDDGIYVAKVVKEKKAIAKYAAALLLV</sequence>
<dbReference type="PRINTS" id="PR00014">
    <property type="entry name" value="FNTYPEIII"/>
</dbReference>
<dbReference type="SUPFAM" id="SSF56112">
    <property type="entry name" value="Protein kinase-like (PK-like)"/>
    <property type="match status" value="1"/>
</dbReference>
<feature type="domain" description="Ig-like" evidence="24">
    <location>
        <begin position="4135"/>
        <end position="4221"/>
    </location>
</feature>
<evidence type="ECO:0000256" key="11">
    <source>
        <dbReference type="ARBA" id="ARBA00022741"/>
    </source>
</evidence>
<feature type="domain" description="Fibronectin type-III" evidence="25">
    <location>
        <begin position="1978"/>
        <end position="2073"/>
    </location>
</feature>
<feature type="compositionally biased region" description="Basic and acidic residues" evidence="22">
    <location>
        <begin position="2558"/>
        <end position="2582"/>
    </location>
</feature>
<dbReference type="OrthoDB" id="504170at2759"/>
<feature type="domain" description="Ig-like" evidence="24">
    <location>
        <begin position="5613"/>
        <end position="5701"/>
    </location>
</feature>
<feature type="compositionally biased region" description="Low complexity" evidence="22">
    <location>
        <begin position="319"/>
        <end position="340"/>
    </location>
</feature>
<feature type="domain" description="Fibronectin type-III" evidence="25">
    <location>
        <begin position="4036"/>
        <end position="4130"/>
    </location>
</feature>
<dbReference type="FunFam" id="2.60.40.10:FF:000440">
    <property type="entry name" value="Bent, isoform C"/>
    <property type="match status" value="1"/>
</dbReference>
<dbReference type="RefSeq" id="NP_001255602.1">
    <property type="nucleotide sequence ID" value="NM_001268673.3"/>
</dbReference>
<dbReference type="PeptideAtlas" id="H2FLH3"/>
<dbReference type="SMART" id="SM00060">
    <property type="entry name" value="FN3"/>
    <property type="match status" value="32"/>
</dbReference>
<keyword evidence="18" id="KW-0393">Immunoglobulin domain</keyword>
<evidence type="ECO:0000256" key="2">
    <source>
        <dbReference type="ARBA" id="ARBA00004161"/>
    </source>
</evidence>
<dbReference type="SMART" id="SM00408">
    <property type="entry name" value="IGc2"/>
    <property type="match status" value="24"/>
</dbReference>
<dbReference type="InterPro" id="IPR003599">
    <property type="entry name" value="Ig_sub"/>
</dbReference>
<comment type="subcellular location">
    <subcellularLocation>
        <location evidence="2">Cytoplasm</location>
        <location evidence="2">Myofibril</location>
        <location evidence="2">Sarcomere</location>
        <location evidence="2">A band</location>
    </subcellularLocation>
</comment>
<dbReference type="InterPro" id="IPR013783">
    <property type="entry name" value="Ig-like_fold"/>
</dbReference>
<feature type="domain" description="Fibronectin type-III" evidence="25">
    <location>
        <begin position="3743"/>
        <end position="3836"/>
    </location>
</feature>